<feature type="compositionally biased region" description="Low complexity" evidence="1">
    <location>
        <begin position="93"/>
        <end position="107"/>
    </location>
</feature>
<organism evidence="2">
    <name type="scientific">Timema bartmani</name>
    <dbReference type="NCBI Taxonomy" id="61472"/>
    <lineage>
        <taxon>Eukaryota</taxon>
        <taxon>Metazoa</taxon>
        <taxon>Ecdysozoa</taxon>
        <taxon>Arthropoda</taxon>
        <taxon>Hexapoda</taxon>
        <taxon>Insecta</taxon>
        <taxon>Pterygota</taxon>
        <taxon>Neoptera</taxon>
        <taxon>Polyneoptera</taxon>
        <taxon>Phasmatodea</taxon>
        <taxon>Timematodea</taxon>
        <taxon>Timematoidea</taxon>
        <taxon>Timematidae</taxon>
        <taxon>Timema</taxon>
    </lineage>
</organism>
<evidence type="ECO:0000256" key="1">
    <source>
        <dbReference type="SAM" id="MobiDB-lite"/>
    </source>
</evidence>
<reference evidence="2" key="1">
    <citation type="submission" date="2020-11" db="EMBL/GenBank/DDBJ databases">
        <authorList>
            <person name="Tran Van P."/>
        </authorList>
    </citation>
    <scope>NUCLEOTIDE SEQUENCE</scope>
</reference>
<feature type="region of interest" description="Disordered" evidence="1">
    <location>
        <begin position="81"/>
        <end position="118"/>
    </location>
</feature>
<evidence type="ECO:0000313" key="2">
    <source>
        <dbReference type="EMBL" id="CAD7442908.1"/>
    </source>
</evidence>
<name>A0A7R9I0G8_9NEOP</name>
<sequence>MSENTVKSCHKLPVRLPEGDALECLTERAMSWQDRARQILSSEEVASALLKLSVLTQQMTEAAARKKTERIINNELKKAANKPELHRMRQAISSQSSVVSDDSLSSQPNSPLCETKSADEDNKINCDIKPVVQIDEPYDEETDNSNMATLRCEQDDSEGCLSSISPSEHTYSTEEKTNIDGNENNMNENSTSNQLSYDSGNVEIKDENNSIKGYSDDDFYVHHNFDDGTLAGGNNSTWVGVGSTDIDVCIRANGGVDVDASGGVFAGGGIYPGSDSVTSANTKTGISRCNNLTDAGAEADIEDDDDDDDDDDYDEYCAATTCLKPSGMSEK</sequence>
<gene>
    <name evidence="2" type="ORF">TBIB3V08_LOCUS5326</name>
</gene>
<feature type="region of interest" description="Disordered" evidence="1">
    <location>
        <begin position="157"/>
        <end position="198"/>
    </location>
</feature>
<feature type="compositionally biased region" description="Polar residues" evidence="1">
    <location>
        <begin position="160"/>
        <end position="170"/>
    </location>
</feature>
<dbReference type="EMBL" id="OD565905">
    <property type="protein sequence ID" value="CAD7442908.1"/>
    <property type="molecule type" value="Genomic_DNA"/>
</dbReference>
<feature type="compositionally biased region" description="Low complexity" evidence="1">
    <location>
        <begin position="182"/>
        <end position="193"/>
    </location>
</feature>
<dbReference type="AlphaFoldDB" id="A0A7R9I0G8"/>
<accession>A0A7R9I0G8</accession>
<feature type="compositionally biased region" description="Acidic residues" evidence="1">
    <location>
        <begin position="297"/>
        <end position="313"/>
    </location>
</feature>
<protein>
    <submittedName>
        <fullName evidence="2">Uncharacterized protein</fullName>
    </submittedName>
</protein>
<proteinExistence type="predicted"/>
<feature type="region of interest" description="Disordered" evidence="1">
    <location>
        <begin position="292"/>
        <end position="313"/>
    </location>
</feature>